<dbReference type="OrthoDB" id="9801609at2"/>
<dbReference type="CDD" id="cd03809">
    <property type="entry name" value="GT4_MtfB-like"/>
    <property type="match status" value="1"/>
</dbReference>
<dbReference type="GO" id="GO:0016757">
    <property type="term" value="F:glycosyltransferase activity"/>
    <property type="evidence" value="ECO:0007669"/>
    <property type="project" value="InterPro"/>
</dbReference>
<feature type="domain" description="Glycosyltransferase subfamily 4-like N-terminal" evidence="4">
    <location>
        <begin position="51"/>
        <end position="209"/>
    </location>
</feature>
<evidence type="ECO:0000259" key="4">
    <source>
        <dbReference type="Pfam" id="PF13439"/>
    </source>
</evidence>
<name>A0A2A4B5N4_9SPHN</name>
<dbReference type="Pfam" id="PF13439">
    <property type="entry name" value="Glyco_transf_4"/>
    <property type="match status" value="1"/>
</dbReference>
<keyword evidence="6" id="KW-1185">Reference proteome</keyword>
<feature type="domain" description="Glycosyl transferase family 1" evidence="3">
    <location>
        <begin position="224"/>
        <end position="383"/>
    </location>
</feature>
<dbReference type="PANTHER" id="PTHR46401">
    <property type="entry name" value="GLYCOSYLTRANSFERASE WBBK-RELATED"/>
    <property type="match status" value="1"/>
</dbReference>
<evidence type="ECO:0000313" key="5">
    <source>
        <dbReference type="EMBL" id="PCD03400.1"/>
    </source>
</evidence>
<dbReference type="PANTHER" id="PTHR46401:SF2">
    <property type="entry name" value="GLYCOSYLTRANSFERASE WBBK-RELATED"/>
    <property type="match status" value="1"/>
</dbReference>
<evidence type="ECO:0008006" key="7">
    <source>
        <dbReference type="Google" id="ProtNLM"/>
    </source>
</evidence>
<evidence type="ECO:0000313" key="6">
    <source>
        <dbReference type="Proteomes" id="UP000218366"/>
    </source>
</evidence>
<evidence type="ECO:0000259" key="3">
    <source>
        <dbReference type="Pfam" id="PF00534"/>
    </source>
</evidence>
<proteinExistence type="predicted"/>
<dbReference type="EMBL" id="NWMW01000001">
    <property type="protein sequence ID" value="PCD03400.1"/>
    <property type="molecule type" value="Genomic_DNA"/>
</dbReference>
<organism evidence="5 6">
    <name type="scientific">Sphingomonas spermidinifaciens</name>
    <dbReference type="NCBI Taxonomy" id="1141889"/>
    <lineage>
        <taxon>Bacteria</taxon>
        <taxon>Pseudomonadati</taxon>
        <taxon>Pseudomonadota</taxon>
        <taxon>Alphaproteobacteria</taxon>
        <taxon>Sphingomonadales</taxon>
        <taxon>Sphingomonadaceae</taxon>
        <taxon>Sphingomonas</taxon>
    </lineage>
</organism>
<sequence>MSPMRRSPICRSSSTSCRARPSRSPASTTRCNERVVATVCIDCRYVGQRPSGIGEVVRGLIDHLPALAPDLHFRLLRNPAHRGRLSEAPNVSEQVVSQVANGPATMWWLPRVADLSGIDLFHATFNTLPAGLAMPCVVTVHDVMRLTHPGWCRTGVRGAVEAAFYGHGLRRAIRSADAIAAVSGATARAIADWHPAAATRTVVTLSGVSPRFRPGDPDPERLAALGLSPGRPFVLTVGQNAPYKNQGGAVHAFALAFAQDPAFELVIVQRQGAGSRALARLARALGIGDRVRFLRTVDGEALLTLYQAAQVLLHPSFAEGFGNPMAEAMACGCPVVTSDVSAMPEVAGGAALLADPHDPAAIAARLIAVTRDPALAASMREAGIVRAGELQWRDFAAANLAIYRRVLARRPVQHFRQRFSVGRSVNIGT</sequence>
<feature type="compositionally biased region" description="Low complexity" evidence="2">
    <location>
        <begin position="10"/>
        <end position="28"/>
    </location>
</feature>
<dbReference type="InterPro" id="IPR001296">
    <property type="entry name" value="Glyco_trans_1"/>
</dbReference>
<dbReference type="Pfam" id="PF00534">
    <property type="entry name" value="Glycos_transf_1"/>
    <property type="match status" value="1"/>
</dbReference>
<dbReference type="Gene3D" id="3.40.50.2000">
    <property type="entry name" value="Glycogen Phosphorylase B"/>
    <property type="match status" value="2"/>
</dbReference>
<dbReference type="SUPFAM" id="SSF53756">
    <property type="entry name" value="UDP-Glycosyltransferase/glycogen phosphorylase"/>
    <property type="match status" value="1"/>
</dbReference>
<accession>A0A2A4B5N4</accession>
<protein>
    <recommendedName>
        <fullName evidence="7">Glycosyl transferase family 1</fullName>
    </recommendedName>
</protein>
<feature type="region of interest" description="Disordered" evidence="2">
    <location>
        <begin position="1"/>
        <end position="28"/>
    </location>
</feature>
<gene>
    <name evidence="5" type="ORF">COC42_03115</name>
</gene>
<dbReference type="AlphaFoldDB" id="A0A2A4B5N4"/>
<evidence type="ECO:0000256" key="2">
    <source>
        <dbReference type="SAM" id="MobiDB-lite"/>
    </source>
</evidence>
<dbReference type="GO" id="GO:0009103">
    <property type="term" value="P:lipopolysaccharide biosynthetic process"/>
    <property type="evidence" value="ECO:0007669"/>
    <property type="project" value="TreeGrafter"/>
</dbReference>
<keyword evidence="1" id="KW-0808">Transferase</keyword>
<comment type="caution">
    <text evidence="5">The sequence shown here is derived from an EMBL/GenBank/DDBJ whole genome shotgun (WGS) entry which is preliminary data.</text>
</comment>
<dbReference type="InterPro" id="IPR028098">
    <property type="entry name" value="Glyco_trans_4-like_N"/>
</dbReference>
<dbReference type="Proteomes" id="UP000218366">
    <property type="component" value="Unassembled WGS sequence"/>
</dbReference>
<evidence type="ECO:0000256" key="1">
    <source>
        <dbReference type="ARBA" id="ARBA00022679"/>
    </source>
</evidence>
<reference evidence="5 6" key="1">
    <citation type="submission" date="2017-09" db="EMBL/GenBank/DDBJ databases">
        <title>Sphingomonas spermidinifaciens 9NM-10, whole genome shotgun sequence.</title>
        <authorList>
            <person name="Feng G."/>
            <person name="Zhu H."/>
        </authorList>
    </citation>
    <scope>NUCLEOTIDE SEQUENCE [LARGE SCALE GENOMIC DNA]</scope>
    <source>
        <strain evidence="5 6">9NM-10</strain>
    </source>
</reference>